<evidence type="ECO:0000256" key="4">
    <source>
        <dbReference type="ARBA" id="ARBA00022737"/>
    </source>
</evidence>
<dbReference type="Pfam" id="PF00096">
    <property type="entry name" value="zf-C2H2"/>
    <property type="match status" value="3"/>
</dbReference>
<evidence type="ECO:0000256" key="5">
    <source>
        <dbReference type="ARBA" id="ARBA00022771"/>
    </source>
</evidence>
<reference evidence="14" key="1">
    <citation type="submission" date="2020-05" db="UniProtKB">
        <authorList>
            <consortium name="EnsemblMetazoa"/>
        </authorList>
    </citation>
    <scope>IDENTIFICATION</scope>
    <source>
        <strain evidence="14">USDA</strain>
    </source>
</reference>
<dbReference type="SMART" id="SM00355">
    <property type="entry name" value="ZnF_C2H2"/>
    <property type="match status" value="3"/>
</dbReference>
<feature type="compositionally biased region" description="Polar residues" evidence="12">
    <location>
        <begin position="43"/>
        <end position="55"/>
    </location>
</feature>
<gene>
    <name evidence="14" type="primary">106087581</name>
</gene>
<dbReference type="PROSITE" id="PS50157">
    <property type="entry name" value="ZINC_FINGER_C2H2_2"/>
    <property type="match status" value="3"/>
</dbReference>
<evidence type="ECO:0000256" key="1">
    <source>
        <dbReference type="ARBA" id="ARBA00004123"/>
    </source>
</evidence>
<protein>
    <recommendedName>
        <fullName evidence="13">C2H2-type domain-containing protein</fullName>
    </recommendedName>
</protein>
<dbReference type="FunFam" id="3.30.160.60:FF:000563">
    <property type="entry name" value="Krueppel-like factor 8"/>
    <property type="match status" value="1"/>
</dbReference>
<evidence type="ECO:0000256" key="3">
    <source>
        <dbReference type="ARBA" id="ARBA00022723"/>
    </source>
</evidence>
<evidence type="ECO:0000256" key="10">
    <source>
        <dbReference type="ARBA" id="ARBA00023242"/>
    </source>
</evidence>
<keyword evidence="2" id="KW-0678">Repressor</keyword>
<evidence type="ECO:0000256" key="2">
    <source>
        <dbReference type="ARBA" id="ARBA00022491"/>
    </source>
</evidence>
<keyword evidence="3" id="KW-0479">Metal-binding</keyword>
<dbReference type="EnsemblMetazoa" id="SCAU016363-RA">
    <property type="protein sequence ID" value="SCAU016363-PA"/>
    <property type="gene ID" value="SCAU016363"/>
</dbReference>
<comment type="subcellular location">
    <subcellularLocation>
        <location evidence="1">Nucleus</location>
    </subcellularLocation>
</comment>
<sequence>MALNRQYSSFSSASAAVTKLPIPPFLAASPFLFTYRRLKDETSNSGNTSNNIPYMSSSQSNGSSSATSHSALSSSLHAHSPTSSFSSASSATNGGGGSASSYFQDYDRKFSLLSLFKNPYKYTMERRAAVHMPPTAFGSSGGAAAAALTSAFSMASPALSASAFSPTAHAAVLSHKAQSANSSAAVSPWKLMAEAHHHHQSSPFSHSYHHQGAFGSMSSADRKTSFSSIVPGGSNAFGRSNDTSVISGTSNGCSGDPSKNRKVHKCDNEGCDKVYTKSSHLKAHKRTHTGEKPYVCTWEGCVWRFARSDELTRHYRKHTGVKPFRCQLCTRSFSRSDHLSLHMRRH</sequence>
<evidence type="ECO:0000259" key="13">
    <source>
        <dbReference type="PROSITE" id="PS50157"/>
    </source>
</evidence>
<keyword evidence="15" id="KW-1185">Reference proteome</keyword>
<dbReference type="GO" id="GO:0000981">
    <property type="term" value="F:DNA-binding transcription factor activity, RNA polymerase II-specific"/>
    <property type="evidence" value="ECO:0007669"/>
    <property type="project" value="TreeGrafter"/>
</dbReference>
<dbReference type="InterPro" id="IPR013087">
    <property type="entry name" value="Znf_C2H2_type"/>
</dbReference>
<keyword evidence="10" id="KW-0539">Nucleus</keyword>
<accession>A0A1I8QEF9</accession>
<dbReference type="SUPFAM" id="SSF57667">
    <property type="entry name" value="beta-beta-alpha zinc fingers"/>
    <property type="match status" value="2"/>
</dbReference>
<evidence type="ECO:0000313" key="14">
    <source>
        <dbReference type="EnsemblMetazoa" id="SCAU016363-PA"/>
    </source>
</evidence>
<keyword evidence="7" id="KW-0805">Transcription regulation</keyword>
<keyword evidence="6" id="KW-0862">Zinc</keyword>
<dbReference type="STRING" id="35570.A0A1I8QEF9"/>
<dbReference type="GO" id="GO:0008270">
    <property type="term" value="F:zinc ion binding"/>
    <property type="evidence" value="ECO:0007669"/>
    <property type="project" value="UniProtKB-KW"/>
</dbReference>
<keyword evidence="9" id="KW-0804">Transcription</keyword>
<feature type="domain" description="C2H2-type" evidence="13">
    <location>
        <begin position="294"/>
        <end position="323"/>
    </location>
</feature>
<dbReference type="GO" id="GO:0000978">
    <property type="term" value="F:RNA polymerase II cis-regulatory region sequence-specific DNA binding"/>
    <property type="evidence" value="ECO:0007669"/>
    <property type="project" value="TreeGrafter"/>
</dbReference>
<dbReference type="FunFam" id="3.30.160.60:FF:000018">
    <property type="entry name" value="Krueppel-like factor 15"/>
    <property type="match status" value="1"/>
</dbReference>
<evidence type="ECO:0000256" key="11">
    <source>
        <dbReference type="PROSITE-ProRule" id="PRU00042"/>
    </source>
</evidence>
<dbReference type="PANTHER" id="PTHR23235">
    <property type="entry name" value="KRUEPPEL-LIKE TRANSCRIPTION FACTOR"/>
    <property type="match status" value="1"/>
</dbReference>
<dbReference type="InterPro" id="IPR036236">
    <property type="entry name" value="Znf_C2H2_sf"/>
</dbReference>
<feature type="domain" description="C2H2-type" evidence="13">
    <location>
        <begin position="324"/>
        <end position="346"/>
    </location>
</feature>
<dbReference type="Proteomes" id="UP000095300">
    <property type="component" value="Unassembled WGS sequence"/>
</dbReference>
<dbReference type="VEuPathDB" id="VectorBase:SCAU016363"/>
<dbReference type="Gene3D" id="3.30.160.60">
    <property type="entry name" value="Classic Zinc Finger"/>
    <property type="match status" value="3"/>
</dbReference>
<proteinExistence type="predicted"/>
<keyword evidence="4" id="KW-0677">Repeat</keyword>
<evidence type="ECO:0000256" key="7">
    <source>
        <dbReference type="ARBA" id="ARBA00023015"/>
    </source>
</evidence>
<dbReference type="AlphaFoldDB" id="A0A1I8QEF9"/>
<dbReference type="FunFam" id="3.30.160.60:FF:000021">
    <property type="entry name" value="Basic krueppel-like factor 3"/>
    <property type="match status" value="1"/>
</dbReference>
<dbReference type="PROSITE" id="PS00028">
    <property type="entry name" value="ZINC_FINGER_C2H2_1"/>
    <property type="match status" value="3"/>
</dbReference>
<organism evidence="14 15">
    <name type="scientific">Stomoxys calcitrans</name>
    <name type="common">Stable fly</name>
    <name type="synonym">Conops calcitrans</name>
    <dbReference type="NCBI Taxonomy" id="35570"/>
    <lineage>
        <taxon>Eukaryota</taxon>
        <taxon>Metazoa</taxon>
        <taxon>Ecdysozoa</taxon>
        <taxon>Arthropoda</taxon>
        <taxon>Hexapoda</taxon>
        <taxon>Insecta</taxon>
        <taxon>Pterygota</taxon>
        <taxon>Neoptera</taxon>
        <taxon>Endopterygota</taxon>
        <taxon>Diptera</taxon>
        <taxon>Brachycera</taxon>
        <taxon>Muscomorpha</taxon>
        <taxon>Muscoidea</taxon>
        <taxon>Muscidae</taxon>
        <taxon>Stomoxys</taxon>
    </lineage>
</organism>
<evidence type="ECO:0000256" key="9">
    <source>
        <dbReference type="ARBA" id="ARBA00023163"/>
    </source>
</evidence>
<evidence type="ECO:0000256" key="12">
    <source>
        <dbReference type="SAM" id="MobiDB-lite"/>
    </source>
</evidence>
<feature type="domain" description="C2H2-type" evidence="13">
    <location>
        <begin position="264"/>
        <end position="293"/>
    </location>
</feature>
<evidence type="ECO:0000256" key="6">
    <source>
        <dbReference type="ARBA" id="ARBA00022833"/>
    </source>
</evidence>
<dbReference type="PANTHER" id="PTHR23235:SF48">
    <property type="entry name" value="KRUEPPEL-LIKE FACTOR 3"/>
    <property type="match status" value="1"/>
</dbReference>
<feature type="compositionally biased region" description="Low complexity" evidence="12">
    <location>
        <begin position="56"/>
        <end position="75"/>
    </location>
</feature>
<evidence type="ECO:0000313" key="15">
    <source>
        <dbReference type="Proteomes" id="UP000095300"/>
    </source>
</evidence>
<keyword evidence="5 11" id="KW-0863">Zinc-finger</keyword>
<name>A0A1I8QEF9_STOCA</name>
<keyword evidence="8" id="KW-0238">DNA-binding</keyword>
<evidence type="ECO:0000256" key="8">
    <source>
        <dbReference type="ARBA" id="ARBA00023125"/>
    </source>
</evidence>
<dbReference type="GO" id="GO:0005634">
    <property type="term" value="C:nucleus"/>
    <property type="evidence" value="ECO:0007669"/>
    <property type="project" value="UniProtKB-SubCell"/>
</dbReference>
<feature type="region of interest" description="Disordered" evidence="12">
    <location>
        <begin position="42"/>
        <end position="75"/>
    </location>
</feature>